<sequence length="329" mass="38629">MNSENKKNENNYYAEKVNCEWKDLYNTLNENPHKFNENERSYLIELLKKGEIDKFREYYWKFTQQEKMNYSDKGDEFFINENNKMNELIKEQKHLREIMRSYTKRLLEAEESKATLHLRNENLEKLNSEKEAIIEQAVSRIKQLEASNSELQSRVQQERIDEKIPGYVDSVKSELSSDDLYFIKMSQVWAFSGCIFGLLAVCASFYTLYATIDFNNVKGFELFYFFTRGLIGISILSWLAYICLGNSKKYTHESILRKDRRHALMFGQVFLQIYGSTSTKEDAVLVFKDWNMSGNSAFSDKTELPPGIQSLWDSTKEKLKPSTAEKAQE</sequence>
<organism evidence="3">
    <name type="scientific">Salmonella enterica I</name>
    <dbReference type="NCBI Taxonomy" id="59201"/>
    <lineage>
        <taxon>Bacteria</taxon>
        <taxon>Pseudomonadati</taxon>
        <taxon>Pseudomonadota</taxon>
        <taxon>Gammaproteobacteria</taxon>
        <taxon>Enterobacterales</taxon>
        <taxon>Enterobacteriaceae</taxon>
        <taxon>Salmonella</taxon>
    </lineage>
</organism>
<keyword evidence="2" id="KW-0812">Transmembrane</keyword>
<evidence type="ECO:0000256" key="2">
    <source>
        <dbReference type="SAM" id="Phobius"/>
    </source>
</evidence>
<dbReference type="EMBL" id="AAMGKT010000014">
    <property type="protein sequence ID" value="EDH1111204.1"/>
    <property type="molecule type" value="Genomic_DNA"/>
</dbReference>
<gene>
    <name evidence="3" type="ORF">GCX84_16865</name>
</gene>
<reference evidence="3" key="1">
    <citation type="submission" date="2019-10" db="EMBL/GenBank/DDBJ databases">
        <authorList>
            <person name="Ashton P.M."/>
            <person name="Dallman T."/>
            <person name="Nair S."/>
            <person name="De Pinna E."/>
            <person name="Peters T."/>
            <person name="Grant K."/>
        </authorList>
    </citation>
    <scope>NUCLEOTIDE SEQUENCE</scope>
    <source>
        <strain evidence="3">821059</strain>
    </source>
</reference>
<comment type="caution">
    <text evidence="3">The sequence shown here is derived from an EMBL/GenBank/DDBJ whole genome shotgun (WGS) entry which is preliminary data.</text>
</comment>
<protein>
    <submittedName>
        <fullName evidence="3">Uncharacterized protein</fullName>
    </submittedName>
</protein>
<proteinExistence type="predicted"/>
<evidence type="ECO:0000313" key="3">
    <source>
        <dbReference type="EMBL" id="EDH1111204.1"/>
    </source>
</evidence>
<dbReference type="RefSeq" id="WP_063809347.1">
    <property type="nucleotide sequence ID" value="NZ_JADDHO010000001.1"/>
</dbReference>
<keyword evidence="1" id="KW-0175">Coiled coil</keyword>
<keyword evidence="2" id="KW-0472">Membrane</keyword>
<feature type="transmembrane region" description="Helical" evidence="2">
    <location>
        <begin position="188"/>
        <end position="210"/>
    </location>
</feature>
<dbReference type="AlphaFoldDB" id="A0A3U9KYS5"/>
<evidence type="ECO:0000256" key="1">
    <source>
        <dbReference type="SAM" id="Coils"/>
    </source>
</evidence>
<accession>A0A3U9KYS5</accession>
<feature type="transmembrane region" description="Helical" evidence="2">
    <location>
        <begin position="222"/>
        <end position="244"/>
    </location>
</feature>
<keyword evidence="2" id="KW-1133">Transmembrane helix</keyword>
<name>A0A3U9KYS5_SALET</name>
<feature type="coiled-coil region" evidence="1">
    <location>
        <begin position="85"/>
        <end position="161"/>
    </location>
</feature>